<reference evidence="1" key="1">
    <citation type="journal article" date="2015" name="Nature">
        <title>Complex archaea that bridge the gap between prokaryotes and eukaryotes.</title>
        <authorList>
            <person name="Spang A."/>
            <person name="Saw J.H."/>
            <person name="Jorgensen S.L."/>
            <person name="Zaremba-Niedzwiedzka K."/>
            <person name="Martijn J."/>
            <person name="Lind A.E."/>
            <person name="van Eijk R."/>
            <person name="Schleper C."/>
            <person name="Guy L."/>
            <person name="Ettema T.J."/>
        </authorList>
    </citation>
    <scope>NUCLEOTIDE SEQUENCE</scope>
</reference>
<feature type="non-terminal residue" evidence="1">
    <location>
        <position position="1"/>
    </location>
</feature>
<name>A0A0F9H7S3_9ZZZZ</name>
<organism evidence="1">
    <name type="scientific">marine sediment metagenome</name>
    <dbReference type="NCBI Taxonomy" id="412755"/>
    <lineage>
        <taxon>unclassified sequences</taxon>
        <taxon>metagenomes</taxon>
        <taxon>ecological metagenomes</taxon>
    </lineage>
</organism>
<proteinExistence type="predicted"/>
<evidence type="ECO:0000313" key="1">
    <source>
        <dbReference type="EMBL" id="KKL77695.1"/>
    </source>
</evidence>
<gene>
    <name evidence="1" type="ORF">LCGC14_2032360</name>
</gene>
<dbReference type="EMBL" id="LAZR01023675">
    <property type="protein sequence ID" value="KKL77695.1"/>
    <property type="molecule type" value="Genomic_DNA"/>
</dbReference>
<sequence>LRISTKYFVANMEITRSSLVLVREAFIHLRIICWFQICCTCLS</sequence>
<accession>A0A0F9H7S3</accession>
<comment type="caution">
    <text evidence="1">The sequence shown here is derived from an EMBL/GenBank/DDBJ whole genome shotgun (WGS) entry which is preliminary data.</text>
</comment>
<dbReference type="AlphaFoldDB" id="A0A0F9H7S3"/>
<protein>
    <submittedName>
        <fullName evidence="1">Uncharacterized protein</fullName>
    </submittedName>
</protein>